<dbReference type="AlphaFoldDB" id="A0AAD4MZZ2"/>
<protein>
    <submittedName>
        <fullName evidence="2">Serpentine type 7TM GPCR chemoreceptor srh domain-containing protein</fullName>
    </submittedName>
</protein>
<dbReference type="PANTHER" id="PTHR22941:SF26">
    <property type="entry name" value="SERPENTINE RECEPTOR, CLASS H"/>
    <property type="match status" value="1"/>
</dbReference>
<sequence>MEDQLYSVTLLTITIVSILLQCYVFFMIIRQSPTSMSSYRYFLCLISAWDLLFTILLGLGLHPKLMFPISAGKVNGFFKPLGLPGAKIGLCLVVYSSVNVIASQAYCLIYRLTVVIPNKWIHEYSMKPISKVIMQIIWQALALAYGVNIYWILLSGEQLKNHIDGSCAYFNITPPTPGTPILAMNFDPDVKVNSPIGYGKAIVIGFVAAEFLCFLMAYFIVRVLRKNARNFSKKTYLIQLQLTFLLIAQLASPIVFFLVPVVYALYAALAGNSLSLSTGDIGIIFLTLYALSNSLLTILFVTPYRRYTLRRLGPILGLFGRRFRQSIIQEASSAAKPTSDRAHPFVVRRSTAISTVMAGVSENREQFEMRRTISR</sequence>
<dbReference type="PANTHER" id="PTHR22941">
    <property type="entry name" value="SERPENTINE RECEPTOR"/>
    <property type="match status" value="1"/>
</dbReference>
<dbReference type="Proteomes" id="UP001201812">
    <property type="component" value="Unassembled WGS sequence"/>
</dbReference>
<dbReference type="Pfam" id="PF10318">
    <property type="entry name" value="7TM_GPCR_Srh"/>
    <property type="match status" value="1"/>
</dbReference>
<evidence type="ECO:0000313" key="2">
    <source>
        <dbReference type="EMBL" id="KAI1709767.1"/>
    </source>
</evidence>
<dbReference type="InterPro" id="IPR053220">
    <property type="entry name" value="Nematode_rcpt-like_serp_H"/>
</dbReference>
<keyword evidence="1" id="KW-0812">Transmembrane</keyword>
<keyword evidence="1" id="KW-0472">Membrane</keyword>
<comment type="caution">
    <text evidence="2">The sequence shown here is derived from an EMBL/GenBank/DDBJ whole genome shotgun (WGS) entry which is preliminary data.</text>
</comment>
<feature type="transmembrane region" description="Helical" evidence="1">
    <location>
        <begin position="132"/>
        <end position="153"/>
    </location>
</feature>
<feature type="transmembrane region" description="Helical" evidence="1">
    <location>
        <begin position="6"/>
        <end position="29"/>
    </location>
</feature>
<feature type="transmembrane region" description="Helical" evidence="1">
    <location>
        <begin position="281"/>
        <end position="301"/>
    </location>
</feature>
<keyword evidence="3" id="KW-1185">Reference proteome</keyword>
<keyword evidence="1" id="KW-1133">Transmembrane helix</keyword>
<evidence type="ECO:0000313" key="3">
    <source>
        <dbReference type="Proteomes" id="UP001201812"/>
    </source>
</evidence>
<dbReference type="SUPFAM" id="SSF81321">
    <property type="entry name" value="Family A G protein-coupled receptor-like"/>
    <property type="match status" value="1"/>
</dbReference>
<proteinExistence type="predicted"/>
<organism evidence="2 3">
    <name type="scientific">Ditylenchus destructor</name>
    <dbReference type="NCBI Taxonomy" id="166010"/>
    <lineage>
        <taxon>Eukaryota</taxon>
        <taxon>Metazoa</taxon>
        <taxon>Ecdysozoa</taxon>
        <taxon>Nematoda</taxon>
        <taxon>Chromadorea</taxon>
        <taxon>Rhabditida</taxon>
        <taxon>Tylenchina</taxon>
        <taxon>Tylenchomorpha</taxon>
        <taxon>Sphaerularioidea</taxon>
        <taxon>Anguinidae</taxon>
        <taxon>Anguininae</taxon>
        <taxon>Ditylenchus</taxon>
    </lineage>
</organism>
<feature type="transmembrane region" description="Helical" evidence="1">
    <location>
        <begin position="242"/>
        <end position="269"/>
    </location>
</feature>
<name>A0AAD4MZZ2_9BILA</name>
<dbReference type="EMBL" id="JAKKPZ010000029">
    <property type="protein sequence ID" value="KAI1709767.1"/>
    <property type="molecule type" value="Genomic_DNA"/>
</dbReference>
<accession>A0AAD4MZZ2</accession>
<dbReference type="InterPro" id="IPR019422">
    <property type="entry name" value="7TM_GPCR_serpentine_rcpt_Srh"/>
</dbReference>
<feature type="transmembrane region" description="Helical" evidence="1">
    <location>
        <begin position="41"/>
        <end position="61"/>
    </location>
</feature>
<gene>
    <name evidence="2" type="ORF">DdX_11160</name>
</gene>
<feature type="transmembrane region" description="Helical" evidence="1">
    <location>
        <begin position="201"/>
        <end position="221"/>
    </location>
</feature>
<evidence type="ECO:0000256" key="1">
    <source>
        <dbReference type="SAM" id="Phobius"/>
    </source>
</evidence>
<feature type="transmembrane region" description="Helical" evidence="1">
    <location>
        <begin position="81"/>
        <end position="102"/>
    </location>
</feature>
<reference evidence="2" key="1">
    <citation type="submission" date="2022-01" db="EMBL/GenBank/DDBJ databases">
        <title>Genome Sequence Resource for Two Populations of Ditylenchus destructor, the Migratory Endoparasitic Phytonematode.</title>
        <authorList>
            <person name="Zhang H."/>
            <person name="Lin R."/>
            <person name="Xie B."/>
        </authorList>
    </citation>
    <scope>NUCLEOTIDE SEQUENCE</scope>
    <source>
        <strain evidence="2">BazhouSP</strain>
    </source>
</reference>